<reference evidence="2" key="1">
    <citation type="submission" date="2020-10" db="EMBL/GenBank/DDBJ databases">
        <authorList>
            <person name="Gilroy R."/>
        </authorList>
    </citation>
    <scope>NUCLEOTIDE SEQUENCE</scope>
    <source>
        <strain evidence="2">CHK187-14744</strain>
    </source>
</reference>
<protein>
    <submittedName>
        <fullName evidence="2">Uncharacterized protein</fullName>
    </submittedName>
</protein>
<keyword evidence="1" id="KW-0732">Signal</keyword>
<gene>
    <name evidence="2" type="ORF">IAB63_07860</name>
</gene>
<feature type="chain" id="PRO_5039688589" evidence="1">
    <location>
        <begin position="21"/>
        <end position="178"/>
    </location>
</feature>
<name>A0A9D1HH37_9FIRM</name>
<dbReference type="PROSITE" id="PS51257">
    <property type="entry name" value="PROKAR_LIPOPROTEIN"/>
    <property type="match status" value="1"/>
</dbReference>
<evidence type="ECO:0000256" key="1">
    <source>
        <dbReference type="SAM" id="SignalP"/>
    </source>
</evidence>
<organism evidence="2 3">
    <name type="scientific">Candidatus Onthocola gallistercoris</name>
    <dbReference type="NCBI Taxonomy" id="2840876"/>
    <lineage>
        <taxon>Bacteria</taxon>
        <taxon>Bacillati</taxon>
        <taxon>Bacillota</taxon>
        <taxon>Bacilli</taxon>
        <taxon>Candidatus Onthocola</taxon>
    </lineage>
</organism>
<reference evidence="2" key="2">
    <citation type="journal article" date="2021" name="PeerJ">
        <title>Extensive microbial diversity within the chicken gut microbiome revealed by metagenomics and culture.</title>
        <authorList>
            <person name="Gilroy R."/>
            <person name="Ravi A."/>
            <person name="Getino M."/>
            <person name="Pursley I."/>
            <person name="Horton D.L."/>
            <person name="Alikhan N.F."/>
            <person name="Baker D."/>
            <person name="Gharbi K."/>
            <person name="Hall N."/>
            <person name="Watson M."/>
            <person name="Adriaenssens E.M."/>
            <person name="Foster-Nyarko E."/>
            <person name="Jarju S."/>
            <person name="Secka A."/>
            <person name="Antonio M."/>
            <person name="Oren A."/>
            <person name="Chaudhuri R.R."/>
            <person name="La Ragione R."/>
            <person name="Hildebrand F."/>
            <person name="Pallen M.J."/>
        </authorList>
    </citation>
    <scope>NUCLEOTIDE SEQUENCE</scope>
    <source>
        <strain evidence="2">CHK187-14744</strain>
    </source>
</reference>
<accession>A0A9D1HH37</accession>
<dbReference type="Proteomes" id="UP000824164">
    <property type="component" value="Unassembled WGS sequence"/>
</dbReference>
<proteinExistence type="predicted"/>
<evidence type="ECO:0000313" key="3">
    <source>
        <dbReference type="Proteomes" id="UP000824164"/>
    </source>
</evidence>
<sequence length="178" mass="19746">MRKRKAWLGCLWLLMICLLAAGCGKDARLKDIQENILSVKKNGKIEEYLVEKLDKDYYSAEALESYIDSEAEAVQGVSVKDFSVESDMARAEIHYDDPESFLAFNGQAITICKLSEADAQDISLATEGSVPDDGYVIVTEFETRLIGPGDPVAWSEDVSVSEDGICRTTAKRCVMIYK</sequence>
<comment type="caution">
    <text evidence="2">The sequence shown here is derived from an EMBL/GenBank/DDBJ whole genome shotgun (WGS) entry which is preliminary data.</text>
</comment>
<dbReference type="EMBL" id="DVLT01000046">
    <property type="protein sequence ID" value="HIU03149.1"/>
    <property type="molecule type" value="Genomic_DNA"/>
</dbReference>
<dbReference type="AlphaFoldDB" id="A0A9D1HH37"/>
<feature type="signal peptide" evidence="1">
    <location>
        <begin position="1"/>
        <end position="20"/>
    </location>
</feature>
<evidence type="ECO:0000313" key="2">
    <source>
        <dbReference type="EMBL" id="HIU03149.1"/>
    </source>
</evidence>